<keyword evidence="3" id="KW-1185">Reference proteome</keyword>
<dbReference type="EMBL" id="JAPXFL010000010">
    <property type="protein sequence ID" value="KAK9500042.1"/>
    <property type="molecule type" value="Genomic_DNA"/>
</dbReference>
<feature type="transmembrane region" description="Helical" evidence="1">
    <location>
        <begin position="48"/>
        <end position="70"/>
    </location>
</feature>
<dbReference type="AlphaFoldDB" id="A0AAW1CNR6"/>
<name>A0AAW1CNR6_9HEMI</name>
<evidence type="ECO:0000256" key="1">
    <source>
        <dbReference type="SAM" id="Phobius"/>
    </source>
</evidence>
<accession>A0AAW1CNR6</accession>
<keyword evidence="1" id="KW-1133">Transmembrane helix</keyword>
<evidence type="ECO:0000313" key="2">
    <source>
        <dbReference type="EMBL" id="KAK9500042.1"/>
    </source>
</evidence>
<keyword evidence="1" id="KW-0472">Membrane</keyword>
<reference evidence="2 3" key="1">
    <citation type="submission" date="2022-12" db="EMBL/GenBank/DDBJ databases">
        <title>Chromosome-level genome assembly of true bugs.</title>
        <authorList>
            <person name="Ma L."/>
            <person name="Li H."/>
        </authorList>
    </citation>
    <scope>NUCLEOTIDE SEQUENCE [LARGE SCALE GENOMIC DNA]</scope>
    <source>
        <strain evidence="2">Lab_2022b</strain>
    </source>
</reference>
<keyword evidence="1" id="KW-0812">Transmembrane</keyword>
<protein>
    <submittedName>
        <fullName evidence="2">Uncharacterized protein</fullName>
    </submittedName>
</protein>
<gene>
    <name evidence="2" type="ORF">O3M35_001384</name>
</gene>
<evidence type="ECO:0000313" key="3">
    <source>
        <dbReference type="Proteomes" id="UP001461498"/>
    </source>
</evidence>
<dbReference type="Proteomes" id="UP001461498">
    <property type="component" value="Unassembled WGS sequence"/>
</dbReference>
<feature type="transmembrane region" description="Helical" evidence="1">
    <location>
        <begin position="6"/>
        <end position="27"/>
    </location>
</feature>
<proteinExistence type="predicted"/>
<organism evidence="2 3">
    <name type="scientific">Rhynocoris fuscipes</name>
    <dbReference type="NCBI Taxonomy" id="488301"/>
    <lineage>
        <taxon>Eukaryota</taxon>
        <taxon>Metazoa</taxon>
        <taxon>Ecdysozoa</taxon>
        <taxon>Arthropoda</taxon>
        <taxon>Hexapoda</taxon>
        <taxon>Insecta</taxon>
        <taxon>Pterygota</taxon>
        <taxon>Neoptera</taxon>
        <taxon>Paraneoptera</taxon>
        <taxon>Hemiptera</taxon>
        <taxon>Heteroptera</taxon>
        <taxon>Panheteroptera</taxon>
        <taxon>Cimicomorpha</taxon>
        <taxon>Reduviidae</taxon>
        <taxon>Harpactorinae</taxon>
        <taxon>Harpactorini</taxon>
        <taxon>Rhynocoris</taxon>
    </lineage>
</organism>
<sequence>MAYDWLAISLSVYCCLRVISWTYYYGIIRPLTDRKDEYKAMSFQSNRFFLDDPLTLFSSVAFIVCLLQLIKLKYDFSAPFKKFLETVERGKERAMDDDSFNEINLENSFYKQIERITKSVDQLVFKVNGIDEEFHRVDKLMKKTPDIFKRIHDLEERIDQLETQFQINKRLQNYDEIDLLSESYLKKDRNCGCGDWEQHCYTNHNKSNERIEYKRSIRSLNRSENQKEFTRCPSSNLNNITPCPITLSKASSKLSYLNKRSSK</sequence>
<comment type="caution">
    <text evidence="2">The sequence shown here is derived from an EMBL/GenBank/DDBJ whole genome shotgun (WGS) entry which is preliminary data.</text>
</comment>